<dbReference type="EMBL" id="CP133194">
    <property type="protein sequence ID" value="WMN02177.1"/>
    <property type="molecule type" value="Genomic_DNA"/>
</dbReference>
<protein>
    <submittedName>
        <fullName evidence="1">Uncharacterized protein</fullName>
    </submittedName>
</protein>
<sequence length="133" mass="15461">MHTPSLFDTVRTLEITMNQPRWNTTEQVPFTEADLARIAQEYVDHEEILCGMDPDEARSFWELKDGYLVFTVDANTIRIGHGLIDAQTSWWVDLQIQVAPTHGQPTYGWEYQAHFPGAFTADWINWLYSQWLG</sequence>
<dbReference type="RefSeq" id="WP_308372684.1">
    <property type="nucleotide sequence ID" value="NZ_CP133194.1"/>
</dbReference>
<proteinExistence type="predicted"/>
<evidence type="ECO:0000313" key="2">
    <source>
        <dbReference type="Proteomes" id="UP001230933"/>
    </source>
</evidence>
<accession>A0AAX4A0A0</accession>
<evidence type="ECO:0000313" key="1">
    <source>
        <dbReference type="EMBL" id="WMN02177.1"/>
    </source>
</evidence>
<reference evidence="1" key="1">
    <citation type="submission" date="2023-08" db="EMBL/GenBank/DDBJ databases">
        <title>Isolation and Characterization of Rhodococcus erythropolis MGMM8.</title>
        <authorList>
            <person name="Diabankana R.G.C."/>
            <person name="Afordoanyi D.M."/>
            <person name="Validov S.Z."/>
        </authorList>
    </citation>
    <scope>NUCLEOTIDE SEQUENCE</scope>
    <source>
        <strain evidence="1">MGMM8</strain>
        <plasmid evidence="1">pMGMM8_4</plasmid>
    </source>
</reference>
<geneLocation type="plasmid" evidence="1 2">
    <name>pMGMM8_4</name>
</geneLocation>
<dbReference type="AlphaFoldDB" id="A0AAX4A0A0"/>
<gene>
    <name evidence="1" type="ORF">QIE55_33535</name>
</gene>
<name>A0AAX4A0A0_RHOER</name>
<organism evidence="1 2">
    <name type="scientific">Rhodococcus erythropolis</name>
    <name type="common">Arthrobacter picolinophilus</name>
    <dbReference type="NCBI Taxonomy" id="1833"/>
    <lineage>
        <taxon>Bacteria</taxon>
        <taxon>Bacillati</taxon>
        <taxon>Actinomycetota</taxon>
        <taxon>Actinomycetes</taxon>
        <taxon>Mycobacteriales</taxon>
        <taxon>Nocardiaceae</taxon>
        <taxon>Rhodococcus</taxon>
        <taxon>Rhodococcus erythropolis group</taxon>
    </lineage>
</organism>
<dbReference type="Proteomes" id="UP001230933">
    <property type="component" value="Plasmid pMGMM8_4"/>
</dbReference>
<keyword evidence="1" id="KW-0614">Plasmid</keyword>